<reference evidence="1" key="1">
    <citation type="submission" date="2021-01" db="EMBL/GenBank/DDBJ databases">
        <title>Description of Breznakiella homolactica.</title>
        <authorList>
            <person name="Song Y."/>
            <person name="Brune A."/>
        </authorList>
    </citation>
    <scope>NUCLEOTIDE SEQUENCE</scope>
    <source>
        <strain evidence="1">RmG30</strain>
    </source>
</reference>
<name>A0A7T7XK33_9SPIR</name>
<organism evidence="1 2">
    <name type="scientific">Breznakiella homolactica</name>
    <dbReference type="NCBI Taxonomy" id="2798577"/>
    <lineage>
        <taxon>Bacteria</taxon>
        <taxon>Pseudomonadati</taxon>
        <taxon>Spirochaetota</taxon>
        <taxon>Spirochaetia</taxon>
        <taxon>Spirochaetales</taxon>
        <taxon>Breznakiellaceae</taxon>
        <taxon>Breznakiella</taxon>
    </lineage>
</organism>
<dbReference type="EMBL" id="CP067089">
    <property type="protein sequence ID" value="QQO07657.1"/>
    <property type="molecule type" value="Genomic_DNA"/>
</dbReference>
<dbReference type="AlphaFoldDB" id="A0A7T7XK33"/>
<dbReference type="KEGG" id="bhc:JFL75_11945"/>
<gene>
    <name evidence="1" type="ORF">JFL75_11945</name>
</gene>
<sequence length="183" mass="21119">MKYCINNLIDYGAVNILINEDFNINKYKDDESMVVIKGTGVSLKNISKIGVELLRKTDSSYYGLLGFEYYPHNNNELIVMICYVEKLFEIYDENMLGNNEKIFVGLTSEYVRGIKNSIEKIKNDMNLFSGKIVINVAAQSLIGTSPHIYSKILYILLRIAKNDKEEYRNNELQDIIINQHLMD</sequence>
<keyword evidence="2" id="KW-1185">Reference proteome</keyword>
<dbReference type="Proteomes" id="UP000595917">
    <property type="component" value="Chromosome"/>
</dbReference>
<dbReference type="RefSeq" id="WP_215624963.1">
    <property type="nucleotide sequence ID" value="NZ_CP067089.2"/>
</dbReference>
<proteinExistence type="predicted"/>
<evidence type="ECO:0000313" key="2">
    <source>
        <dbReference type="Proteomes" id="UP000595917"/>
    </source>
</evidence>
<accession>A0A7T7XK33</accession>
<evidence type="ECO:0000313" key="1">
    <source>
        <dbReference type="EMBL" id="QQO07657.1"/>
    </source>
</evidence>
<protein>
    <submittedName>
        <fullName evidence="1">Uncharacterized protein</fullName>
    </submittedName>
</protein>